<dbReference type="InterPro" id="IPR000304">
    <property type="entry name" value="Pyrroline-COOH_reductase"/>
</dbReference>
<feature type="domain" description="Pyrroline-5-carboxylate reductase catalytic N-terminal" evidence="7">
    <location>
        <begin position="17"/>
        <end position="108"/>
    </location>
</feature>
<dbReference type="PIRSF" id="PIRSF000193">
    <property type="entry name" value="Pyrrol-5-carb_rd"/>
    <property type="match status" value="1"/>
</dbReference>
<dbReference type="EMBL" id="SIUB01000007">
    <property type="protein sequence ID" value="TBN48587.1"/>
    <property type="molecule type" value="Genomic_DNA"/>
</dbReference>
<keyword evidence="2 4" id="KW-0521">NADP</keyword>
<evidence type="ECO:0000256" key="6">
    <source>
        <dbReference type="PIRSR" id="PIRSR000193-1"/>
    </source>
</evidence>
<evidence type="ECO:0000313" key="9">
    <source>
        <dbReference type="EMBL" id="TBN48587.1"/>
    </source>
</evidence>
<proteinExistence type="inferred from homology"/>
<comment type="subcellular location">
    <subcellularLocation>
        <location evidence="4">Cytoplasm</location>
    </subcellularLocation>
</comment>
<evidence type="ECO:0000256" key="3">
    <source>
        <dbReference type="ARBA" id="ARBA00023002"/>
    </source>
</evidence>
<evidence type="ECO:0000256" key="4">
    <source>
        <dbReference type="HAMAP-Rule" id="MF_01925"/>
    </source>
</evidence>
<dbReference type="FunFam" id="1.10.3730.10:FF:000001">
    <property type="entry name" value="Pyrroline-5-carboxylate reductase"/>
    <property type="match status" value="1"/>
</dbReference>
<dbReference type="Pfam" id="PF03807">
    <property type="entry name" value="F420_oxidored"/>
    <property type="match status" value="1"/>
</dbReference>
<evidence type="ECO:0000256" key="1">
    <source>
        <dbReference type="ARBA" id="ARBA00005525"/>
    </source>
</evidence>
<dbReference type="InterPro" id="IPR028939">
    <property type="entry name" value="P5C_Rdtase_cat_N"/>
</dbReference>
<comment type="similarity">
    <text evidence="1 4">Belongs to the pyrroline-5-carboxylate reductase family.</text>
</comment>
<dbReference type="GO" id="GO:0055129">
    <property type="term" value="P:L-proline biosynthetic process"/>
    <property type="evidence" value="ECO:0007669"/>
    <property type="project" value="UniProtKB-UniRule"/>
</dbReference>
<feature type="domain" description="Pyrroline-5-carboxylate reductase dimerisation" evidence="8">
    <location>
        <begin position="172"/>
        <end position="277"/>
    </location>
</feature>
<keyword evidence="10" id="KW-1185">Reference proteome</keyword>
<evidence type="ECO:0000256" key="2">
    <source>
        <dbReference type="ARBA" id="ARBA00022857"/>
    </source>
</evidence>
<dbReference type="OrthoDB" id="9805754at2"/>
<dbReference type="PANTHER" id="PTHR11645">
    <property type="entry name" value="PYRROLINE-5-CARBOXYLATE REDUCTASE"/>
    <property type="match status" value="1"/>
</dbReference>
<dbReference type="Pfam" id="PF14748">
    <property type="entry name" value="P5CR_dimer"/>
    <property type="match status" value="1"/>
</dbReference>
<dbReference type="UniPathway" id="UPA00098">
    <property type="reaction ID" value="UER00361"/>
</dbReference>
<evidence type="ECO:0000256" key="5">
    <source>
        <dbReference type="NCBIfam" id="TIGR00112"/>
    </source>
</evidence>
<comment type="function">
    <text evidence="4">Catalyzes the reduction of 1-pyrroline-5-carboxylate (PCA) to L-proline.</text>
</comment>
<evidence type="ECO:0000259" key="8">
    <source>
        <dbReference type="Pfam" id="PF14748"/>
    </source>
</evidence>
<dbReference type="NCBIfam" id="TIGR00112">
    <property type="entry name" value="proC"/>
    <property type="match status" value="1"/>
</dbReference>
<sequence>MTTISAGPLNPGGPVLLVGAGKLGGALLDGWLEGGLDPRLAYVLDPGLSEPAAERLSALGVTLQPQAPELSNAAAIVVAVKPQMAASVLPAVASYAGPSSVVISVMAGQTLEVIGAALPQGGAIVRAMPNTPASVGRGITGCFAGPEVSATQKALVDRLLSAVGDVIWVDDEGLIDAVTGVSGSGPAYVFLLVEALAKAGIAAGLPADIAETLARRTVEGAGELLARSPEPPATLRRNVTSPNGTTAAALDVLMAENGLEPLMERAVAAATKRAKELARPG</sequence>
<dbReference type="Gene3D" id="1.10.3730.10">
    <property type="entry name" value="ProC C-terminal domain-like"/>
    <property type="match status" value="1"/>
</dbReference>
<gene>
    <name evidence="4" type="primary">proC</name>
    <name evidence="9" type="ORF">EYR15_13400</name>
</gene>
<comment type="catalytic activity">
    <reaction evidence="4">
        <text>L-proline + NAD(+) = (S)-1-pyrroline-5-carboxylate + NADH + 2 H(+)</text>
        <dbReference type="Rhea" id="RHEA:14105"/>
        <dbReference type="ChEBI" id="CHEBI:15378"/>
        <dbReference type="ChEBI" id="CHEBI:17388"/>
        <dbReference type="ChEBI" id="CHEBI:57540"/>
        <dbReference type="ChEBI" id="CHEBI:57945"/>
        <dbReference type="ChEBI" id="CHEBI:60039"/>
        <dbReference type="EC" id="1.5.1.2"/>
    </reaction>
</comment>
<keyword evidence="4" id="KW-0963">Cytoplasm</keyword>
<dbReference type="InterPro" id="IPR036291">
    <property type="entry name" value="NAD(P)-bd_dom_sf"/>
</dbReference>
<name>A0A4Q9GBE1_9HYPH</name>
<dbReference type="InterPro" id="IPR008927">
    <property type="entry name" value="6-PGluconate_DH-like_C_sf"/>
</dbReference>
<dbReference type="InterPro" id="IPR029036">
    <property type="entry name" value="P5CR_dimer"/>
</dbReference>
<accession>A0A4Q9GBE1</accession>
<feature type="binding site" evidence="6">
    <location>
        <begin position="79"/>
        <end position="82"/>
    </location>
    <ligand>
        <name>NADP(+)</name>
        <dbReference type="ChEBI" id="CHEBI:58349"/>
    </ligand>
</feature>
<reference evidence="9 10" key="1">
    <citation type="submission" date="2019-02" db="EMBL/GenBank/DDBJ databases">
        <title>Hansschlegelia quercus sp. nov., a novel methylotrophic bacterium from buds of oak (Quercus robur L.).</title>
        <authorList>
            <person name="Agafonova N.V."/>
            <person name="Kaparullina E.N."/>
            <person name="Grouzdev D.S."/>
            <person name="Doronina N.V."/>
        </authorList>
    </citation>
    <scope>NUCLEOTIDE SEQUENCE [LARGE SCALE GENOMIC DNA]</scope>
    <source>
        <strain evidence="9 10">Dub</strain>
    </source>
</reference>
<dbReference type="HAMAP" id="MF_01925">
    <property type="entry name" value="P5C_reductase"/>
    <property type="match status" value="1"/>
</dbReference>
<comment type="caution">
    <text evidence="9">The sequence shown here is derived from an EMBL/GenBank/DDBJ whole genome shotgun (WGS) entry which is preliminary data.</text>
</comment>
<keyword evidence="3 4" id="KW-0560">Oxidoreductase</keyword>
<dbReference type="Proteomes" id="UP000291613">
    <property type="component" value="Unassembled WGS sequence"/>
</dbReference>
<dbReference type="PANTHER" id="PTHR11645:SF0">
    <property type="entry name" value="PYRROLINE-5-CARBOXYLATE REDUCTASE 3"/>
    <property type="match status" value="1"/>
</dbReference>
<organism evidence="9 10">
    <name type="scientific">Hansschlegelia quercus</name>
    <dbReference type="NCBI Taxonomy" id="2528245"/>
    <lineage>
        <taxon>Bacteria</taxon>
        <taxon>Pseudomonadati</taxon>
        <taxon>Pseudomonadota</taxon>
        <taxon>Alphaproteobacteria</taxon>
        <taxon>Hyphomicrobiales</taxon>
        <taxon>Methylopilaceae</taxon>
        <taxon>Hansschlegelia</taxon>
    </lineage>
</organism>
<dbReference type="Gene3D" id="3.40.50.720">
    <property type="entry name" value="NAD(P)-binding Rossmann-like Domain"/>
    <property type="match status" value="1"/>
</dbReference>
<dbReference type="AlphaFoldDB" id="A0A4Q9GBE1"/>
<dbReference type="SUPFAM" id="SSF51735">
    <property type="entry name" value="NAD(P)-binding Rossmann-fold domains"/>
    <property type="match status" value="1"/>
</dbReference>
<evidence type="ECO:0000313" key="10">
    <source>
        <dbReference type="Proteomes" id="UP000291613"/>
    </source>
</evidence>
<dbReference type="GO" id="GO:0004735">
    <property type="term" value="F:pyrroline-5-carboxylate reductase activity"/>
    <property type="evidence" value="ECO:0007669"/>
    <property type="project" value="UniProtKB-UniRule"/>
</dbReference>
<dbReference type="SUPFAM" id="SSF48179">
    <property type="entry name" value="6-phosphogluconate dehydrogenase C-terminal domain-like"/>
    <property type="match status" value="1"/>
</dbReference>
<protein>
    <recommendedName>
        <fullName evidence="4 5">Pyrroline-5-carboxylate reductase</fullName>
        <shortName evidence="4">P5C reductase</shortName>
        <shortName evidence="4">P5CR</shortName>
        <ecNumber evidence="4 5">1.5.1.2</ecNumber>
    </recommendedName>
    <alternativeName>
        <fullName evidence="4">PCA reductase</fullName>
    </alternativeName>
</protein>
<dbReference type="RefSeq" id="WP_131004070.1">
    <property type="nucleotide sequence ID" value="NZ_JBHSZR010000009.1"/>
</dbReference>
<dbReference type="EC" id="1.5.1.2" evidence="4 5"/>
<comment type="catalytic activity">
    <reaction evidence="4">
        <text>L-proline + NADP(+) = (S)-1-pyrroline-5-carboxylate + NADPH + 2 H(+)</text>
        <dbReference type="Rhea" id="RHEA:14109"/>
        <dbReference type="ChEBI" id="CHEBI:15378"/>
        <dbReference type="ChEBI" id="CHEBI:17388"/>
        <dbReference type="ChEBI" id="CHEBI:57783"/>
        <dbReference type="ChEBI" id="CHEBI:58349"/>
        <dbReference type="ChEBI" id="CHEBI:60039"/>
        <dbReference type="EC" id="1.5.1.2"/>
    </reaction>
</comment>
<dbReference type="GO" id="GO:0005737">
    <property type="term" value="C:cytoplasm"/>
    <property type="evidence" value="ECO:0007669"/>
    <property type="project" value="UniProtKB-SubCell"/>
</dbReference>
<evidence type="ECO:0000259" key="7">
    <source>
        <dbReference type="Pfam" id="PF03807"/>
    </source>
</evidence>
<keyword evidence="4" id="KW-0641">Proline biosynthesis</keyword>
<comment type="pathway">
    <text evidence="4">Amino-acid biosynthesis; L-proline biosynthesis; L-proline from L-glutamate 5-semialdehyde: step 1/1.</text>
</comment>
<keyword evidence="4" id="KW-0028">Amino-acid biosynthesis</keyword>